<keyword evidence="2" id="KW-1185">Reference proteome</keyword>
<dbReference type="RefSeq" id="WP_151969084.1">
    <property type="nucleotide sequence ID" value="NZ_AP019860.1"/>
</dbReference>
<reference evidence="1 2" key="1">
    <citation type="submission" date="2019-08" db="EMBL/GenBank/DDBJ databases">
        <title>Complete genome sequence of Candidatus Uab amorphum.</title>
        <authorList>
            <person name="Shiratori T."/>
            <person name="Suzuki S."/>
            <person name="Kakizawa Y."/>
            <person name="Ishida K."/>
        </authorList>
    </citation>
    <scope>NUCLEOTIDE SEQUENCE [LARGE SCALE GENOMIC DNA]</scope>
    <source>
        <strain evidence="1 2">SRT547</strain>
    </source>
</reference>
<dbReference type="Proteomes" id="UP000326354">
    <property type="component" value="Chromosome"/>
</dbReference>
<gene>
    <name evidence="1" type="ORF">UABAM_03320</name>
</gene>
<dbReference type="EMBL" id="AP019860">
    <property type="protein sequence ID" value="BBM84959.1"/>
    <property type="molecule type" value="Genomic_DNA"/>
</dbReference>
<evidence type="ECO:0000313" key="1">
    <source>
        <dbReference type="EMBL" id="BBM84959.1"/>
    </source>
</evidence>
<sequence length="203" mass="23425">MREKLAIGIAFVILISVSLPAIREMMDPELRRYNTFCTQLTKSSGDELVRIYDKASQTGNQKILRKIFRKRKSNGAALAYCYSLNIKRGMEREHVTFPMLLGMEVEVVKNVIRQVSSPDAKRRLCALRSMTNLLDFEIVSKAFHEAQNDKNLQVSTLAKDAIRQHEEFSAKQWKKLINKVKEDEQRKKIDIPKGQDIEAVEKK</sequence>
<organism evidence="1 2">
    <name type="scientific">Uabimicrobium amorphum</name>
    <dbReference type="NCBI Taxonomy" id="2596890"/>
    <lineage>
        <taxon>Bacteria</taxon>
        <taxon>Pseudomonadati</taxon>
        <taxon>Planctomycetota</taxon>
        <taxon>Candidatus Uabimicrobiia</taxon>
        <taxon>Candidatus Uabimicrobiales</taxon>
        <taxon>Candidatus Uabimicrobiaceae</taxon>
        <taxon>Candidatus Uabimicrobium</taxon>
    </lineage>
</organism>
<protein>
    <submittedName>
        <fullName evidence="1">Uncharacterized protein</fullName>
    </submittedName>
</protein>
<name>A0A5S9IN75_UABAM</name>
<evidence type="ECO:0000313" key="2">
    <source>
        <dbReference type="Proteomes" id="UP000326354"/>
    </source>
</evidence>
<proteinExistence type="predicted"/>
<dbReference type="AlphaFoldDB" id="A0A5S9IN75"/>
<accession>A0A5S9IN75</accession>
<dbReference type="KEGG" id="uam:UABAM_03320"/>